<dbReference type="EMBL" id="CP050692">
    <property type="protein sequence ID" value="QIT49111.1"/>
    <property type="molecule type" value="Genomic_DNA"/>
</dbReference>
<accession>A0AAE6YGE4</accession>
<name>A0AAE6YGE4_STRAT</name>
<dbReference type="Proteomes" id="UP000502504">
    <property type="component" value="Chromosome"/>
</dbReference>
<evidence type="ECO:0000313" key="2">
    <source>
        <dbReference type="Proteomes" id="UP000502504"/>
    </source>
</evidence>
<sequence length="101" mass="10705">MVALSGSLGVLGATQAVAQPQAAQAAQAVQAADCVKLVDTYTKRFNRYVKVKNSCARTACFSVTVAARRDPEFSIGRNKTQSFAYGGVLWTEASGVKNIDC</sequence>
<organism evidence="1 2">
    <name type="scientific">Streptomyces antibioticus</name>
    <dbReference type="NCBI Taxonomy" id="1890"/>
    <lineage>
        <taxon>Bacteria</taxon>
        <taxon>Bacillati</taxon>
        <taxon>Actinomycetota</taxon>
        <taxon>Actinomycetes</taxon>
        <taxon>Kitasatosporales</taxon>
        <taxon>Streptomycetaceae</taxon>
        <taxon>Streptomyces</taxon>
    </lineage>
</organism>
<evidence type="ECO:0000313" key="1">
    <source>
        <dbReference type="EMBL" id="QIT49111.1"/>
    </source>
</evidence>
<dbReference type="AlphaFoldDB" id="A0AAE6YGE4"/>
<reference evidence="1 2" key="1">
    <citation type="submission" date="2020-03" db="EMBL/GenBank/DDBJ databases">
        <title>Is there a link between lipid content and antibiotic production in Streptomyces?</title>
        <authorList>
            <person name="David M."/>
            <person name="Lejeune C."/>
            <person name="Abreu S."/>
            <person name="Thibessard A."/>
            <person name="Leblond P."/>
            <person name="Chaminade P."/>
            <person name="Virolle M.-J."/>
        </authorList>
    </citation>
    <scope>NUCLEOTIDE SEQUENCE [LARGE SCALE GENOMIC DNA]</scope>
    <source>
        <strain evidence="1 2">DSM 41481</strain>
    </source>
</reference>
<protein>
    <submittedName>
        <fullName evidence="1">Uncharacterized protein</fullName>
    </submittedName>
</protein>
<gene>
    <name evidence="1" type="ORF">HCX60_26760</name>
</gene>
<proteinExistence type="predicted"/>